<dbReference type="PROSITE" id="PS50995">
    <property type="entry name" value="HTH_MARR_2"/>
    <property type="match status" value="1"/>
</dbReference>
<dbReference type="PANTHER" id="PTHR33164">
    <property type="entry name" value="TRANSCRIPTIONAL REGULATOR, MARR FAMILY"/>
    <property type="match status" value="1"/>
</dbReference>
<dbReference type="PANTHER" id="PTHR33164:SF5">
    <property type="entry name" value="ORGANIC HYDROPEROXIDE RESISTANCE TRANSCRIPTIONAL REGULATOR"/>
    <property type="match status" value="1"/>
</dbReference>
<reference evidence="7 8" key="1">
    <citation type="submission" date="2012-12" db="EMBL/GenBank/DDBJ databases">
        <title>Novel taxa of Listeriaceae from agricultural environments in the United States.</title>
        <authorList>
            <person name="den Bakker H.C."/>
            <person name="Allred A."/>
            <person name="Warchocki S."/>
            <person name="Wright E.M."/>
            <person name="Burrell A."/>
            <person name="Nightingale K.K."/>
            <person name="Kephart D."/>
            <person name="Wiedmann M."/>
        </authorList>
    </citation>
    <scope>NUCLEOTIDE SEQUENCE [LARGE SCALE GENOMIC DNA]</scope>
    <source>
        <strain evidence="7 8">FSL F6-1037</strain>
    </source>
</reference>
<dbReference type="AlphaFoldDB" id="W7CUZ9"/>
<dbReference type="InterPro" id="IPR000835">
    <property type="entry name" value="HTH_MarR-typ"/>
</dbReference>
<keyword evidence="3" id="KW-0805">Transcription regulation</keyword>
<comment type="subcellular location">
    <subcellularLocation>
        <location evidence="1">Cytoplasm</location>
    </subcellularLocation>
</comment>
<comment type="caution">
    <text evidence="7">The sequence shown here is derived from an EMBL/GenBank/DDBJ whole genome shotgun (WGS) entry which is preliminary data.</text>
</comment>
<sequence>MILNQQVCFTVHKLARQFDQLYRPLLERFELTYPQYLVLLVLWEENQLSVTQIGERVQLNSGTLSPMLKRMEASQLVLRQRSQTDERKVVIVLTDKAKILEADVKAAVVNCFGALDLPVEQEENILAKLNDLITVINKGSNIK</sequence>
<accession>W7CUZ9</accession>
<keyword evidence="8" id="KW-1185">Reference proteome</keyword>
<dbReference type="SMART" id="SM00347">
    <property type="entry name" value="HTH_MARR"/>
    <property type="match status" value="1"/>
</dbReference>
<dbReference type="InterPro" id="IPR036390">
    <property type="entry name" value="WH_DNA-bd_sf"/>
</dbReference>
<dbReference type="SUPFAM" id="SSF46785">
    <property type="entry name" value="Winged helix' DNA-binding domain"/>
    <property type="match status" value="1"/>
</dbReference>
<dbReference type="InterPro" id="IPR036388">
    <property type="entry name" value="WH-like_DNA-bd_sf"/>
</dbReference>
<evidence type="ECO:0000313" key="8">
    <source>
        <dbReference type="Proteomes" id="UP000019243"/>
    </source>
</evidence>
<dbReference type="RefSeq" id="WP_051456889.1">
    <property type="nucleotide sequence ID" value="NZ_AODH01000018.1"/>
</dbReference>
<feature type="domain" description="HTH marR-type" evidence="6">
    <location>
        <begin position="4"/>
        <end position="141"/>
    </location>
</feature>
<evidence type="ECO:0000259" key="6">
    <source>
        <dbReference type="PROSITE" id="PS50995"/>
    </source>
</evidence>
<dbReference type="Gene3D" id="1.10.10.10">
    <property type="entry name" value="Winged helix-like DNA-binding domain superfamily/Winged helix DNA-binding domain"/>
    <property type="match status" value="1"/>
</dbReference>
<dbReference type="PATRIC" id="fig|1265861.3.peg.1017"/>
<evidence type="ECO:0000256" key="2">
    <source>
        <dbReference type="ARBA" id="ARBA00022490"/>
    </source>
</evidence>
<keyword evidence="2" id="KW-0963">Cytoplasm</keyword>
<dbReference type="STRING" id="1265861.BCAMP_05139"/>
<gene>
    <name evidence="7" type="ORF">BCAMP_05139</name>
</gene>
<name>W7CUZ9_9LIST</name>
<dbReference type="GO" id="GO:0003700">
    <property type="term" value="F:DNA-binding transcription factor activity"/>
    <property type="evidence" value="ECO:0007669"/>
    <property type="project" value="InterPro"/>
</dbReference>
<dbReference type="GO" id="GO:0005737">
    <property type="term" value="C:cytoplasm"/>
    <property type="evidence" value="ECO:0007669"/>
    <property type="project" value="UniProtKB-SubCell"/>
</dbReference>
<organism evidence="7 8">
    <name type="scientific">Brochothrix campestris FSL F6-1037</name>
    <dbReference type="NCBI Taxonomy" id="1265861"/>
    <lineage>
        <taxon>Bacteria</taxon>
        <taxon>Bacillati</taxon>
        <taxon>Bacillota</taxon>
        <taxon>Bacilli</taxon>
        <taxon>Bacillales</taxon>
        <taxon>Listeriaceae</taxon>
        <taxon>Brochothrix</taxon>
    </lineage>
</organism>
<keyword evidence="5" id="KW-0804">Transcription</keyword>
<dbReference type="GO" id="GO:0003677">
    <property type="term" value="F:DNA binding"/>
    <property type="evidence" value="ECO:0007669"/>
    <property type="project" value="UniProtKB-KW"/>
</dbReference>
<protein>
    <submittedName>
        <fullName evidence="7">Transcriptional regulator</fullName>
    </submittedName>
</protein>
<dbReference type="Proteomes" id="UP000019243">
    <property type="component" value="Unassembled WGS sequence"/>
</dbReference>
<evidence type="ECO:0000256" key="3">
    <source>
        <dbReference type="ARBA" id="ARBA00023015"/>
    </source>
</evidence>
<keyword evidence="4" id="KW-0238">DNA-binding</keyword>
<dbReference type="EMBL" id="AODH01000018">
    <property type="protein sequence ID" value="EUJ40490.1"/>
    <property type="molecule type" value="Genomic_DNA"/>
</dbReference>
<dbReference type="GO" id="GO:0006950">
    <property type="term" value="P:response to stress"/>
    <property type="evidence" value="ECO:0007669"/>
    <property type="project" value="TreeGrafter"/>
</dbReference>
<proteinExistence type="predicted"/>
<dbReference type="InterPro" id="IPR055166">
    <property type="entry name" value="Transc_reg_Sar_Rot_HTH"/>
</dbReference>
<dbReference type="InterPro" id="IPR039422">
    <property type="entry name" value="MarR/SlyA-like"/>
</dbReference>
<evidence type="ECO:0000256" key="4">
    <source>
        <dbReference type="ARBA" id="ARBA00023125"/>
    </source>
</evidence>
<evidence type="ECO:0000256" key="5">
    <source>
        <dbReference type="ARBA" id="ARBA00023163"/>
    </source>
</evidence>
<dbReference type="Pfam" id="PF22381">
    <property type="entry name" value="Staph_reg_Sar_Rot"/>
    <property type="match status" value="1"/>
</dbReference>
<evidence type="ECO:0000313" key="7">
    <source>
        <dbReference type="EMBL" id="EUJ40490.1"/>
    </source>
</evidence>
<evidence type="ECO:0000256" key="1">
    <source>
        <dbReference type="ARBA" id="ARBA00004496"/>
    </source>
</evidence>